<feature type="region of interest" description="Disordered" evidence="1">
    <location>
        <begin position="427"/>
        <end position="517"/>
    </location>
</feature>
<feature type="domain" description="FH2" evidence="2">
    <location>
        <begin position="703"/>
        <end position="1334"/>
    </location>
</feature>
<feature type="region of interest" description="Disordered" evidence="1">
    <location>
        <begin position="78"/>
        <end position="198"/>
    </location>
</feature>
<feature type="region of interest" description="Disordered" evidence="1">
    <location>
        <begin position="1"/>
        <end position="52"/>
    </location>
</feature>
<dbReference type="InterPro" id="IPR051144">
    <property type="entry name" value="Formin_homology_domain"/>
</dbReference>
<evidence type="ECO:0000256" key="1">
    <source>
        <dbReference type="SAM" id="MobiDB-lite"/>
    </source>
</evidence>
<name>A0A9P6QSH8_9FUNG</name>
<feature type="compositionally biased region" description="Polar residues" evidence="1">
    <location>
        <begin position="815"/>
        <end position="829"/>
    </location>
</feature>
<feature type="compositionally biased region" description="Pro residues" evidence="1">
    <location>
        <begin position="830"/>
        <end position="842"/>
    </location>
</feature>
<dbReference type="PANTHER" id="PTHR45733">
    <property type="entry name" value="FORMIN-J"/>
    <property type="match status" value="1"/>
</dbReference>
<feature type="region of interest" description="Disordered" evidence="1">
    <location>
        <begin position="1380"/>
        <end position="1444"/>
    </location>
</feature>
<feature type="compositionally biased region" description="Low complexity" evidence="1">
    <location>
        <begin position="794"/>
        <end position="810"/>
    </location>
</feature>
<dbReference type="Proteomes" id="UP000823405">
    <property type="component" value="Unassembled WGS sequence"/>
</dbReference>
<dbReference type="SUPFAM" id="SSF101447">
    <property type="entry name" value="Formin homology 2 domain (FH2 domain)"/>
    <property type="match status" value="1"/>
</dbReference>
<dbReference type="Gene3D" id="1.20.58.2220">
    <property type="entry name" value="Formin, FH2 domain"/>
    <property type="match status" value="2"/>
</dbReference>
<feature type="compositionally biased region" description="Low complexity" evidence="1">
    <location>
        <begin position="175"/>
        <end position="192"/>
    </location>
</feature>
<sequence length="1444" mass="155698">MDLPISKSKKRQNRRRKLRESRRESGEEADEEEAGYSHTNDGESDTPNFSYDLSIPTITFKLNKASRRTRIDSFYPLYDSSCASSPPKTANNIQSNVASRPQSNKTTRNGSGRSQGAEVTSSVLPTGLPSFLPSSSAHSSDTDTSLQTVVPELHPGMKLMRDDSRMEQSDENNEQTSAPSSTTAISQTASTPERSRSFISTTPTMAGRMRPTAISFAGSIDTQLDPSVEGELLMTPPPSASLELMRPPSSGQSRVSLFTGLSSTGDDDKVTDETLASKINELSMALTPDISPVLFPNVVLGSPPVSIIEPDYIARSSMPLLPSSPMPSSFAPPTVAELASPMLLFPVSAAAQVPLPPSPLTVCDATLEDPIPRSPVDNSLKDVTAAAAAADTVPLPASPDTKTIAFAHVSPSLEEGMDSSLSGAVADEPHLHLPCPSSVPPAAATNGAAPTAPAPTPVVTPPVNNTSGFPSPPPPPPPPGPPGLKKNGPRTPLQISTSIMPTLDSHPPGHGPSLTAPLTPTRSIVARHVLRWDALSHGDISQTVFDTDHHHHHGRHRHHHHYHGHGRHNLSGHTRLASTVPNTPTSLKSPGFLSLEDSKGLDQYVMSDGGALDDAPPGSQESRHDYLHGQPEGPLDGPSGPHQECGPGPIAPPLAIEMDFQKFEEMFCIDPVEEQKRLKAKEANAQAKVKPKEVTLLEVRRATNVSIGLSRLMKRYESFDALRSMVLALDINPPTSPPPSSSTSSASTALSSQSTLPKSSSLHSLSSLSSGNHKRIVTSPAVVHSSTRNSPMVSRPTSSTFPSPSLTSDSPRMRSASTFTPPTSNHSQTMPPPLATSPPPSQPSLMSILTAHPLFASNSSMPPSPTLSTTVTNPSTGSFFSSRSETPVVYQRHLNLDDLLTLEPLLPNEKERKLLDVYQRQNKADFLVNETEAVQKLGVSERFMYAMSRPVFMPLPEPAVPSENLQWAKGPTSVLKGGFASLNLKGLGKSGALAALSAQSGGSGGLASASRSAASAVAEEEPLLIDDYIFAAICMLRFDADLTSTETQIRELVEGCDALRMNENLKVLFLGVLKVGNMLNTIYGRKKPSWQMQTHMLSSAHPASAPVRTLHPAKSMPNMNVSMKIGSGQGAAGFRLNSLLKLRDVRSLDNKSNLMHYLANMVANNNPELLNLPEQFAFLSKLEQYRTKEILDQVVDHQKAIRKLRAFKEKLERRVEAMEEAASKLVSLKSIVTTGLDGGSDVEEGGEEERNAEEERVRKEQAEEQEQEIQNGRQVLGKLEKFLTDAQSRFDDLVDQVELLDRSWRATAIYFGEKSAEDIDNPFTSSAATSNITQPLQQLHQQQQQMVNRMLTGPRKPPEEIFAVLHEFFRHFREAHLQNEDQVIKQRRQAASYARRSKNSSTSSTSTTSTATSTTKSDKTPAGSSKSTTSSLSGLVSRSAIAGL</sequence>
<comment type="caution">
    <text evidence="3">The sequence shown here is derived from an EMBL/GenBank/DDBJ whole genome shotgun (WGS) entry which is preliminary data.</text>
</comment>
<feature type="compositionally biased region" description="Low complexity" evidence="1">
    <location>
        <begin position="1389"/>
        <end position="1415"/>
    </location>
</feature>
<feature type="compositionally biased region" description="Basic residues" evidence="1">
    <location>
        <begin position="550"/>
        <end position="570"/>
    </location>
</feature>
<feature type="region of interest" description="Disordered" evidence="1">
    <location>
        <begin position="550"/>
        <end position="643"/>
    </location>
</feature>
<dbReference type="Pfam" id="PF02181">
    <property type="entry name" value="FH2"/>
    <property type="match status" value="1"/>
</dbReference>
<keyword evidence="4" id="KW-1185">Reference proteome</keyword>
<feature type="compositionally biased region" description="Polar residues" evidence="1">
    <location>
        <begin position="81"/>
        <end position="124"/>
    </location>
</feature>
<dbReference type="InterPro" id="IPR015425">
    <property type="entry name" value="FH2_Formin"/>
</dbReference>
<feature type="compositionally biased region" description="Low complexity" evidence="1">
    <location>
        <begin position="128"/>
        <end position="145"/>
    </location>
</feature>
<dbReference type="EMBL" id="JAAAIN010002007">
    <property type="protein sequence ID" value="KAG0298277.1"/>
    <property type="molecule type" value="Genomic_DNA"/>
</dbReference>
<feature type="region of interest" description="Disordered" evidence="1">
    <location>
        <begin position="733"/>
        <end position="846"/>
    </location>
</feature>
<feature type="compositionally biased region" description="Basic residues" evidence="1">
    <location>
        <begin position="7"/>
        <end position="20"/>
    </location>
</feature>
<reference evidence="3" key="1">
    <citation type="journal article" date="2020" name="Fungal Divers.">
        <title>Resolving the Mortierellaceae phylogeny through synthesis of multi-gene phylogenetics and phylogenomics.</title>
        <authorList>
            <person name="Vandepol N."/>
            <person name="Liber J."/>
            <person name="Desiro A."/>
            <person name="Na H."/>
            <person name="Kennedy M."/>
            <person name="Barry K."/>
            <person name="Grigoriev I.V."/>
            <person name="Miller A.N."/>
            <person name="O'Donnell K."/>
            <person name="Stajich J.E."/>
            <person name="Bonito G."/>
        </authorList>
    </citation>
    <scope>NUCLEOTIDE SEQUENCE</scope>
    <source>
        <strain evidence="3">NVP60</strain>
    </source>
</reference>
<feature type="compositionally biased region" description="Basic and acidic residues" evidence="1">
    <location>
        <begin position="1253"/>
        <end position="1262"/>
    </location>
</feature>
<feature type="compositionally biased region" description="Basic and acidic residues" evidence="1">
    <location>
        <begin position="159"/>
        <end position="168"/>
    </location>
</feature>
<protein>
    <recommendedName>
        <fullName evidence="2">FH2 domain-containing protein</fullName>
    </recommendedName>
</protein>
<accession>A0A9P6QSH8</accession>
<feature type="region of interest" description="Disordered" evidence="1">
    <location>
        <begin position="1236"/>
        <end position="1269"/>
    </location>
</feature>
<evidence type="ECO:0000259" key="2">
    <source>
        <dbReference type="SMART" id="SM00498"/>
    </source>
</evidence>
<feature type="compositionally biased region" description="Low complexity" evidence="1">
    <location>
        <begin position="741"/>
        <end position="770"/>
    </location>
</feature>
<dbReference type="InterPro" id="IPR042201">
    <property type="entry name" value="FH2_Formin_sf"/>
</dbReference>
<feature type="compositionally biased region" description="Polar residues" evidence="1">
    <location>
        <begin position="576"/>
        <end position="588"/>
    </location>
</feature>
<feature type="compositionally biased region" description="Low complexity" evidence="1">
    <location>
        <begin position="440"/>
        <end position="451"/>
    </location>
</feature>
<dbReference type="SMART" id="SM00498">
    <property type="entry name" value="FH2"/>
    <property type="match status" value="1"/>
</dbReference>
<dbReference type="OrthoDB" id="5632at2759"/>
<evidence type="ECO:0000313" key="3">
    <source>
        <dbReference type="EMBL" id="KAG0298277.1"/>
    </source>
</evidence>
<organism evidence="3 4">
    <name type="scientific">Linnemannia gamsii</name>
    <dbReference type="NCBI Taxonomy" id="64522"/>
    <lineage>
        <taxon>Eukaryota</taxon>
        <taxon>Fungi</taxon>
        <taxon>Fungi incertae sedis</taxon>
        <taxon>Mucoromycota</taxon>
        <taxon>Mortierellomycotina</taxon>
        <taxon>Mortierellomycetes</taxon>
        <taxon>Mortierellales</taxon>
        <taxon>Mortierellaceae</taxon>
        <taxon>Linnemannia</taxon>
    </lineage>
</organism>
<feature type="compositionally biased region" description="Pro residues" evidence="1">
    <location>
        <begin position="470"/>
        <end position="482"/>
    </location>
</feature>
<gene>
    <name evidence="3" type="ORF">BGZ97_004129</name>
</gene>
<proteinExistence type="predicted"/>
<feature type="compositionally biased region" description="Low complexity" evidence="1">
    <location>
        <begin position="1423"/>
        <end position="1444"/>
    </location>
</feature>
<feature type="compositionally biased region" description="Acidic residues" evidence="1">
    <location>
        <begin position="1240"/>
        <end position="1252"/>
    </location>
</feature>
<evidence type="ECO:0000313" key="4">
    <source>
        <dbReference type="Proteomes" id="UP000823405"/>
    </source>
</evidence>